<evidence type="ECO:0000256" key="7">
    <source>
        <dbReference type="SAM" id="MobiDB-lite"/>
    </source>
</evidence>
<evidence type="ECO:0000256" key="4">
    <source>
        <dbReference type="ARBA" id="ARBA00022982"/>
    </source>
</evidence>
<evidence type="ECO:0000256" key="3">
    <source>
        <dbReference type="ARBA" id="ARBA00022723"/>
    </source>
</evidence>
<feature type="region of interest" description="Disordered" evidence="7">
    <location>
        <begin position="33"/>
        <end position="57"/>
    </location>
</feature>
<name>A0A4Q2RBR4_9HYPH</name>
<reference evidence="9 10" key="2">
    <citation type="submission" date="2019-02" db="EMBL/GenBank/DDBJ databases">
        <title>'Lichenibacterium ramalinii' gen. nov. sp. nov., 'Lichenibacterium minor' gen. nov. sp. nov.</title>
        <authorList>
            <person name="Pankratov T."/>
        </authorList>
    </citation>
    <scope>NUCLEOTIDE SEQUENCE [LARGE SCALE GENOMIC DNA]</scope>
    <source>
        <strain evidence="9 10">RmlP001</strain>
    </source>
</reference>
<evidence type="ECO:0000313" key="9">
    <source>
        <dbReference type="EMBL" id="RYB03184.1"/>
    </source>
</evidence>
<dbReference type="InterPro" id="IPR036909">
    <property type="entry name" value="Cyt_c-like_dom_sf"/>
</dbReference>
<keyword evidence="10" id="KW-1185">Reference proteome</keyword>
<dbReference type="PANTHER" id="PTHR11961">
    <property type="entry name" value="CYTOCHROME C"/>
    <property type="match status" value="1"/>
</dbReference>
<protein>
    <submittedName>
        <fullName evidence="9">Cytochrome C</fullName>
    </submittedName>
</protein>
<dbReference type="AlphaFoldDB" id="A0A4Q2RBR4"/>
<dbReference type="InterPro" id="IPR009056">
    <property type="entry name" value="Cyt_c-like_dom"/>
</dbReference>
<evidence type="ECO:0000256" key="6">
    <source>
        <dbReference type="PROSITE-ProRule" id="PRU00433"/>
    </source>
</evidence>
<accession>A0A4Q2RBR4</accession>
<dbReference type="GO" id="GO:0009055">
    <property type="term" value="F:electron transfer activity"/>
    <property type="evidence" value="ECO:0007669"/>
    <property type="project" value="InterPro"/>
</dbReference>
<keyword evidence="3 6" id="KW-0479">Metal-binding</keyword>
<dbReference type="EMBL" id="QYBC01000015">
    <property type="protein sequence ID" value="RYB03184.1"/>
    <property type="molecule type" value="Genomic_DNA"/>
</dbReference>
<sequence>MKGSALLTVVVAAAIVPVVVAVGFHGFGGTTPLRVDTTPPGVDTTASGTKAGGPRTADAARGADLFRTCAACHSVGRGGPDVDGPNLYGVVGAPVAERRPRYGYTQALRDVGGVWTAQRLDAWLKEPAAFAPGTAMGFAGLADPRDRADVIAFLATQGPARK</sequence>
<gene>
    <name evidence="9" type="ORF">D3272_17285</name>
</gene>
<evidence type="ECO:0000313" key="10">
    <source>
        <dbReference type="Proteomes" id="UP000289411"/>
    </source>
</evidence>
<dbReference type="OrthoDB" id="9805828at2"/>
<dbReference type="Gene3D" id="1.10.760.10">
    <property type="entry name" value="Cytochrome c-like domain"/>
    <property type="match status" value="1"/>
</dbReference>
<dbReference type="GO" id="GO:0046872">
    <property type="term" value="F:metal ion binding"/>
    <property type="evidence" value="ECO:0007669"/>
    <property type="project" value="UniProtKB-KW"/>
</dbReference>
<evidence type="ECO:0000256" key="2">
    <source>
        <dbReference type="ARBA" id="ARBA00022617"/>
    </source>
</evidence>
<evidence type="ECO:0000259" key="8">
    <source>
        <dbReference type="PROSITE" id="PS51007"/>
    </source>
</evidence>
<dbReference type="RefSeq" id="WP_129220474.1">
    <property type="nucleotide sequence ID" value="NZ_QYBC01000015.1"/>
</dbReference>
<proteinExistence type="predicted"/>
<feature type="domain" description="Cytochrome c" evidence="8">
    <location>
        <begin position="57"/>
        <end position="158"/>
    </location>
</feature>
<reference evidence="9 10" key="1">
    <citation type="submission" date="2018-09" db="EMBL/GenBank/DDBJ databases">
        <authorList>
            <person name="Grouzdev D.S."/>
            <person name="Krutkina M.S."/>
        </authorList>
    </citation>
    <scope>NUCLEOTIDE SEQUENCE [LARGE SCALE GENOMIC DNA]</scope>
    <source>
        <strain evidence="9 10">RmlP001</strain>
    </source>
</reference>
<keyword evidence="2 6" id="KW-0349">Heme</keyword>
<dbReference type="PRINTS" id="PR00604">
    <property type="entry name" value="CYTCHRMECIAB"/>
</dbReference>
<dbReference type="PROSITE" id="PS51007">
    <property type="entry name" value="CYTC"/>
    <property type="match status" value="1"/>
</dbReference>
<keyword evidence="5 6" id="KW-0408">Iron</keyword>
<keyword evidence="1" id="KW-0813">Transport</keyword>
<dbReference type="Pfam" id="PF00034">
    <property type="entry name" value="Cytochrom_C"/>
    <property type="match status" value="1"/>
</dbReference>
<evidence type="ECO:0000256" key="5">
    <source>
        <dbReference type="ARBA" id="ARBA00023004"/>
    </source>
</evidence>
<dbReference type="SUPFAM" id="SSF46626">
    <property type="entry name" value="Cytochrome c"/>
    <property type="match status" value="1"/>
</dbReference>
<dbReference type="InterPro" id="IPR002327">
    <property type="entry name" value="Cyt_c_1A/1B"/>
</dbReference>
<evidence type="ECO:0000256" key="1">
    <source>
        <dbReference type="ARBA" id="ARBA00022448"/>
    </source>
</evidence>
<comment type="caution">
    <text evidence="9">The sequence shown here is derived from an EMBL/GenBank/DDBJ whole genome shotgun (WGS) entry which is preliminary data.</text>
</comment>
<dbReference type="Proteomes" id="UP000289411">
    <property type="component" value="Unassembled WGS sequence"/>
</dbReference>
<organism evidence="9 10">
    <name type="scientific">Lichenibacterium ramalinae</name>
    <dbReference type="NCBI Taxonomy" id="2316527"/>
    <lineage>
        <taxon>Bacteria</taxon>
        <taxon>Pseudomonadati</taxon>
        <taxon>Pseudomonadota</taxon>
        <taxon>Alphaproteobacteria</taxon>
        <taxon>Hyphomicrobiales</taxon>
        <taxon>Lichenihabitantaceae</taxon>
        <taxon>Lichenibacterium</taxon>
    </lineage>
</organism>
<keyword evidence="4" id="KW-0249">Electron transport</keyword>
<dbReference type="GO" id="GO:0020037">
    <property type="term" value="F:heme binding"/>
    <property type="evidence" value="ECO:0007669"/>
    <property type="project" value="InterPro"/>
</dbReference>